<reference evidence="1 2" key="1">
    <citation type="journal article" date="2019" name="Sci. Rep.">
        <title>Orb-weaving spider Araneus ventricosus genome elucidates the spidroin gene catalogue.</title>
        <authorList>
            <person name="Kono N."/>
            <person name="Nakamura H."/>
            <person name="Ohtoshi R."/>
            <person name="Moran D.A.P."/>
            <person name="Shinohara A."/>
            <person name="Yoshida Y."/>
            <person name="Fujiwara M."/>
            <person name="Mori M."/>
            <person name="Tomita M."/>
            <person name="Arakawa K."/>
        </authorList>
    </citation>
    <scope>NUCLEOTIDE SEQUENCE [LARGE SCALE GENOMIC DNA]</scope>
</reference>
<sequence length="60" mass="6777">MEYVGLSQPRRRHQEILVCFKLSPQNPVLDADCPIRDAPIRDDSAKISTDGFSMSSPFHC</sequence>
<gene>
    <name evidence="1" type="ORF">AVEN_268729_1</name>
</gene>
<dbReference type="EMBL" id="BGPR01089261">
    <property type="protein sequence ID" value="GBM14608.1"/>
    <property type="molecule type" value="Genomic_DNA"/>
</dbReference>
<comment type="caution">
    <text evidence="1">The sequence shown here is derived from an EMBL/GenBank/DDBJ whole genome shotgun (WGS) entry which is preliminary data.</text>
</comment>
<name>A0A4Y2DEY9_ARAVE</name>
<protein>
    <submittedName>
        <fullName evidence="1">Uncharacterized protein</fullName>
    </submittedName>
</protein>
<proteinExistence type="predicted"/>
<keyword evidence="2" id="KW-1185">Reference proteome</keyword>
<dbReference type="Proteomes" id="UP000499080">
    <property type="component" value="Unassembled WGS sequence"/>
</dbReference>
<evidence type="ECO:0000313" key="1">
    <source>
        <dbReference type="EMBL" id="GBM14608.1"/>
    </source>
</evidence>
<dbReference type="AlphaFoldDB" id="A0A4Y2DEY9"/>
<organism evidence="1 2">
    <name type="scientific">Araneus ventricosus</name>
    <name type="common">Orbweaver spider</name>
    <name type="synonym">Epeira ventricosa</name>
    <dbReference type="NCBI Taxonomy" id="182803"/>
    <lineage>
        <taxon>Eukaryota</taxon>
        <taxon>Metazoa</taxon>
        <taxon>Ecdysozoa</taxon>
        <taxon>Arthropoda</taxon>
        <taxon>Chelicerata</taxon>
        <taxon>Arachnida</taxon>
        <taxon>Araneae</taxon>
        <taxon>Araneomorphae</taxon>
        <taxon>Entelegynae</taxon>
        <taxon>Araneoidea</taxon>
        <taxon>Araneidae</taxon>
        <taxon>Araneus</taxon>
    </lineage>
</organism>
<feature type="non-terminal residue" evidence="1">
    <location>
        <position position="60"/>
    </location>
</feature>
<accession>A0A4Y2DEY9</accession>
<evidence type="ECO:0000313" key="2">
    <source>
        <dbReference type="Proteomes" id="UP000499080"/>
    </source>
</evidence>